<dbReference type="InterPro" id="IPR015421">
    <property type="entry name" value="PyrdxlP-dep_Trfase_major"/>
</dbReference>
<dbReference type="InterPro" id="IPR015424">
    <property type="entry name" value="PyrdxlP-dep_Trfase"/>
</dbReference>
<name>A0AAW5MYG0_9ESCH</name>
<dbReference type="Gene3D" id="3.40.640.10">
    <property type="entry name" value="Type I PLP-dependent aspartate aminotransferase-like (Major domain)"/>
    <property type="match status" value="1"/>
</dbReference>
<dbReference type="AlphaFoldDB" id="A0AAW5MYG0"/>
<dbReference type="SUPFAM" id="SSF53383">
    <property type="entry name" value="PLP-dependent transferases"/>
    <property type="match status" value="1"/>
</dbReference>
<sequence>AVIGKKELMEKWPAGAHGGTFGGNPVACAASLATIKELESGVLHNANNMGYYLKEELLKL</sequence>
<accession>A0AAW5MYG0</accession>
<dbReference type="Pfam" id="PF00202">
    <property type="entry name" value="Aminotran_3"/>
    <property type="match status" value="1"/>
</dbReference>
<keyword evidence="1" id="KW-0663">Pyridoxal phosphate</keyword>
<comment type="caution">
    <text evidence="2">The sequence shown here is derived from an EMBL/GenBank/DDBJ whole genome shotgun (WGS) entry which is preliminary data.</text>
</comment>
<organism evidence="2 3">
    <name type="scientific">Escherichia marmotae</name>
    <dbReference type="NCBI Taxonomy" id="1499973"/>
    <lineage>
        <taxon>Bacteria</taxon>
        <taxon>Pseudomonadati</taxon>
        <taxon>Pseudomonadota</taxon>
        <taxon>Gammaproteobacteria</taxon>
        <taxon>Enterobacterales</taxon>
        <taxon>Enterobacteriaceae</taxon>
        <taxon>Escherichia</taxon>
    </lineage>
</organism>
<keyword evidence="2" id="KW-0808">Transferase</keyword>
<dbReference type="Gene3D" id="3.90.1150.10">
    <property type="entry name" value="Aspartate Aminotransferase, domain 1"/>
    <property type="match status" value="1"/>
</dbReference>
<dbReference type="InterPro" id="IPR015422">
    <property type="entry name" value="PyrdxlP-dep_Trfase_small"/>
</dbReference>
<dbReference type="InterPro" id="IPR005814">
    <property type="entry name" value="Aminotrans_3"/>
</dbReference>
<gene>
    <name evidence="2" type="ORF">NVV43_29630</name>
</gene>
<dbReference type="GO" id="GO:0030170">
    <property type="term" value="F:pyridoxal phosphate binding"/>
    <property type="evidence" value="ECO:0007669"/>
    <property type="project" value="InterPro"/>
</dbReference>
<evidence type="ECO:0000313" key="2">
    <source>
        <dbReference type="EMBL" id="MCR6679600.1"/>
    </source>
</evidence>
<keyword evidence="2" id="KW-0032">Aminotransferase</keyword>
<reference evidence="2" key="1">
    <citation type="submission" date="2022-07" db="EMBL/GenBank/DDBJ databases">
        <title>Diversity of ethanolamine utilization by human commensal Escherichia coli.</title>
        <authorList>
            <person name="Jubelin G."/>
        </authorList>
    </citation>
    <scope>NUCLEOTIDE SEQUENCE</scope>
    <source>
        <strain evidence="2">S1</strain>
    </source>
</reference>
<evidence type="ECO:0000256" key="1">
    <source>
        <dbReference type="ARBA" id="ARBA00022898"/>
    </source>
</evidence>
<protein>
    <submittedName>
        <fullName evidence="2">Aminotransferase class III-fold pyridoxal phosphate-dependent enzyme</fullName>
    </submittedName>
</protein>
<dbReference type="EMBL" id="JANPXH010001494">
    <property type="protein sequence ID" value="MCR6679600.1"/>
    <property type="molecule type" value="Genomic_DNA"/>
</dbReference>
<evidence type="ECO:0000313" key="3">
    <source>
        <dbReference type="Proteomes" id="UP001206878"/>
    </source>
</evidence>
<dbReference type="Proteomes" id="UP001206878">
    <property type="component" value="Unassembled WGS sequence"/>
</dbReference>
<feature type="non-terminal residue" evidence="2">
    <location>
        <position position="1"/>
    </location>
</feature>
<proteinExistence type="predicted"/>
<dbReference type="GO" id="GO:0008483">
    <property type="term" value="F:transaminase activity"/>
    <property type="evidence" value="ECO:0007669"/>
    <property type="project" value="UniProtKB-KW"/>
</dbReference>